<gene>
    <name evidence="3" type="ORF">METZ01_LOCUS4416</name>
</gene>
<name>A0A381NAE0_9ZZZZ</name>
<dbReference type="InterPro" id="IPR036291">
    <property type="entry name" value="NAD(P)-bd_dom_sf"/>
</dbReference>
<dbReference type="GO" id="GO:0000166">
    <property type="term" value="F:nucleotide binding"/>
    <property type="evidence" value="ECO:0007669"/>
    <property type="project" value="InterPro"/>
</dbReference>
<dbReference type="PROSITE" id="PS51318">
    <property type="entry name" value="TAT"/>
    <property type="match status" value="1"/>
</dbReference>
<evidence type="ECO:0000259" key="2">
    <source>
        <dbReference type="Pfam" id="PF22725"/>
    </source>
</evidence>
<dbReference type="PANTHER" id="PTHR43818:SF5">
    <property type="entry name" value="OXIDOREDUCTASE FAMILY PROTEIN"/>
    <property type="match status" value="1"/>
</dbReference>
<evidence type="ECO:0008006" key="4">
    <source>
        <dbReference type="Google" id="ProtNLM"/>
    </source>
</evidence>
<dbReference type="SUPFAM" id="SSF51735">
    <property type="entry name" value="NAD(P)-binding Rossmann-fold domains"/>
    <property type="match status" value="1"/>
</dbReference>
<evidence type="ECO:0000313" key="3">
    <source>
        <dbReference type="EMBL" id="SUZ51562.1"/>
    </source>
</evidence>
<dbReference type="InterPro" id="IPR050463">
    <property type="entry name" value="Gfo/Idh/MocA_oxidrdct_glycsds"/>
</dbReference>
<dbReference type="InterPro" id="IPR055170">
    <property type="entry name" value="GFO_IDH_MocA-like_dom"/>
</dbReference>
<proteinExistence type="predicted"/>
<protein>
    <recommendedName>
        <fullName evidence="4">Gfo/Idh/MocA-like oxidoreductase N-terminal domain-containing protein</fullName>
    </recommendedName>
</protein>
<dbReference type="PANTHER" id="PTHR43818">
    <property type="entry name" value="BCDNA.GH03377"/>
    <property type="match status" value="1"/>
</dbReference>
<feature type="domain" description="GFO/IDH/MocA-like oxidoreductase" evidence="2">
    <location>
        <begin position="200"/>
        <end position="337"/>
    </location>
</feature>
<dbReference type="Pfam" id="PF01408">
    <property type="entry name" value="GFO_IDH_MocA"/>
    <property type="match status" value="1"/>
</dbReference>
<dbReference type="InterPro" id="IPR006311">
    <property type="entry name" value="TAT_signal"/>
</dbReference>
<dbReference type="Pfam" id="PF22725">
    <property type="entry name" value="GFO_IDH_MocA_C3"/>
    <property type="match status" value="1"/>
</dbReference>
<organism evidence="3">
    <name type="scientific">marine metagenome</name>
    <dbReference type="NCBI Taxonomy" id="408172"/>
    <lineage>
        <taxon>unclassified sequences</taxon>
        <taxon>metagenomes</taxon>
        <taxon>ecological metagenomes</taxon>
    </lineage>
</organism>
<dbReference type="EMBL" id="UINC01000227">
    <property type="protein sequence ID" value="SUZ51562.1"/>
    <property type="molecule type" value="Genomic_DNA"/>
</dbReference>
<feature type="domain" description="Gfo/Idh/MocA-like oxidoreductase N-terminal" evidence="1">
    <location>
        <begin position="57"/>
        <end position="186"/>
    </location>
</feature>
<sequence length="442" mass="48617">MNRDNPHQVEIELITVEAPMKNSRITRRDAIKTTAAVTAGIVSNPRFAFAGGQRATMRVGVIGCGGRGTGAAANCVESSEGVEIVSMGDLFADRLASSRRQLADQLGTAFKVNNDTAFTGYDAFENVLATDIDMVILATPPAFRPQHLRAAIDAGKNIFTEKPIAVDPMGVRLVIEASAIAKEKGLAIVSGTQRRHQAPYLEAMKRIHDGAIGDVVAAQVFWNQGGLWNRERQPGWTDMEWQARNWLYFTWLSGDHIVEQHIHNIDVANWAMQGHPTKAVGVGGRQVRVEPEFGHIFDHFAIEFEYESGGRVMSMCRQINGTANHVGEHIVGTRGTADPERWIRGQQAWQWGDTEYVNPYVQEHTDLIASIRAGTPLNEGRRVAESTLTAIMGREAAYTGQEITWDEILNAEMSLVPDAFHFGPMPVPDVAVPGITTLDRNI</sequence>
<dbReference type="AlphaFoldDB" id="A0A381NAE0"/>
<dbReference type="Gene3D" id="3.40.50.720">
    <property type="entry name" value="NAD(P)-binding Rossmann-like Domain"/>
    <property type="match status" value="1"/>
</dbReference>
<dbReference type="SUPFAM" id="SSF55347">
    <property type="entry name" value="Glyceraldehyde-3-phosphate dehydrogenase-like, C-terminal domain"/>
    <property type="match status" value="1"/>
</dbReference>
<dbReference type="Gene3D" id="3.30.360.10">
    <property type="entry name" value="Dihydrodipicolinate Reductase, domain 2"/>
    <property type="match status" value="1"/>
</dbReference>
<reference evidence="3" key="1">
    <citation type="submission" date="2018-05" db="EMBL/GenBank/DDBJ databases">
        <authorList>
            <person name="Lanie J.A."/>
            <person name="Ng W.-L."/>
            <person name="Kazmierczak K.M."/>
            <person name="Andrzejewski T.M."/>
            <person name="Davidsen T.M."/>
            <person name="Wayne K.J."/>
            <person name="Tettelin H."/>
            <person name="Glass J.I."/>
            <person name="Rusch D."/>
            <person name="Podicherti R."/>
            <person name="Tsui H.-C.T."/>
            <person name="Winkler M.E."/>
        </authorList>
    </citation>
    <scope>NUCLEOTIDE SEQUENCE</scope>
</reference>
<accession>A0A381NAE0</accession>
<evidence type="ECO:0000259" key="1">
    <source>
        <dbReference type="Pfam" id="PF01408"/>
    </source>
</evidence>
<dbReference type="InterPro" id="IPR000683">
    <property type="entry name" value="Gfo/Idh/MocA-like_OxRdtase_N"/>
</dbReference>